<organism evidence="1 2">
    <name type="scientific">Geotoga petraea</name>
    <dbReference type="NCBI Taxonomy" id="28234"/>
    <lineage>
        <taxon>Bacteria</taxon>
        <taxon>Thermotogati</taxon>
        <taxon>Thermotogota</taxon>
        <taxon>Thermotogae</taxon>
        <taxon>Petrotogales</taxon>
        <taxon>Petrotogaceae</taxon>
        <taxon>Geotoga</taxon>
    </lineage>
</organism>
<dbReference type="EMBL" id="FMYV01000004">
    <property type="protein sequence ID" value="SDC45890.1"/>
    <property type="molecule type" value="Genomic_DNA"/>
</dbReference>
<reference evidence="1 2" key="1">
    <citation type="submission" date="2016-10" db="EMBL/GenBank/DDBJ databases">
        <authorList>
            <person name="de Groot N.N."/>
        </authorList>
    </citation>
    <scope>NUCLEOTIDE SEQUENCE [LARGE SCALE GENOMIC DNA]</scope>
    <source>
        <strain evidence="1 2">WG14</strain>
    </source>
</reference>
<gene>
    <name evidence="1" type="ORF">SAMN04488588_1123</name>
</gene>
<sequence length="55" mass="6320">MYAIVQTPDNEILIQLYSREINNFAGYKILKKDIESSYDAINEAARLSLDNKKTP</sequence>
<name>A0A1G6LRM1_9BACT</name>
<proteinExistence type="predicted"/>
<dbReference type="Proteomes" id="UP000199322">
    <property type="component" value="Unassembled WGS sequence"/>
</dbReference>
<keyword evidence="2" id="KW-1185">Reference proteome</keyword>
<dbReference type="AlphaFoldDB" id="A0A1G6LRM1"/>
<dbReference type="STRING" id="28234.SAMN04488588_1123"/>
<protein>
    <submittedName>
        <fullName evidence="1">Uncharacterized protein</fullName>
    </submittedName>
</protein>
<evidence type="ECO:0000313" key="1">
    <source>
        <dbReference type="EMBL" id="SDC45890.1"/>
    </source>
</evidence>
<dbReference type="RefSeq" id="WP_176759855.1">
    <property type="nucleotide sequence ID" value="NZ_FMYV01000004.1"/>
</dbReference>
<evidence type="ECO:0000313" key="2">
    <source>
        <dbReference type="Proteomes" id="UP000199322"/>
    </source>
</evidence>
<accession>A0A1G6LRM1</accession>